<evidence type="ECO:0000313" key="2">
    <source>
        <dbReference type="Proteomes" id="UP000827872"/>
    </source>
</evidence>
<reference evidence="1" key="1">
    <citation type="submission" date="2021-08" db="EMBL/GenBank/DDBJ databases">
        <title>The first chromosome-level gecko genome reveals the dynamic sex chromosomes of Neotropical dwarf geckos (Sphaerodactylidae: Sphaerodactylus).</title>
        <authorList>
            <person name="Pinto B.J."/>
            <person name="Keating S.E."/>
            <person name="Gamble T."/>
        </authorList>
    </citation>
    <scope>NUCLEOTIDE SEQUENCE</scope>
    <source>
        <strain evidence="1">TG3544</strain>
    </source>
</reference>
<protein>
    <submittedName>
        <fullName evidence="1">Uncharacterized protein</fullName>
    </submittedName>
</protein>
<evidence type="ECO:0000313" key="1">
    <source>
        <dbReference type="EMBL" id="KAH8007350.1"/>
    </source>
</evidence>
<keyword evidence="2" id="KW-1185">Reference proteome</keyword>
<comment type="caution">
    <text evidence="1">The sequence shown here is derived from an EMBL/GenBank/DDBJ whole genome shotgun (WGS) entry which is preliminary data.</text>
</comment>
<name>A0ACB8FQX8_9SAUR</name>
<dbReference type="EMBL" id="CM037619">
    <property type="protein sequence ID" value="KAH8007350.1"/>
    <property type="molecule type" value="Genomic_DNA"/>
</dbReference>
<accession>A0ACB8FQX8</accession>
<dbReference type="Proteomes" id="UP000827872">
    <property type="component" value="Linkage Group LG06"/>
</dbReference>
<sequence>MISHLNSPPTRQPVCFPLRQFPQRFPYNIPFKARRKEIGRQYYTKRSPIGCPESRDAALGCTWTAVVAPRVTPGLSDDAGLEWHFRWNRAGQSARDQRKLSFYPFPLNDKERLEKWLRNMKRDTWIPSKHQVLCSDHFTPDSLDVRWGIRYLKTTAVPTIFSAPDNQVNYNRAN</sequence>
<gene>
    <name evidence="1" type="ORF">K3G42_020590</name>
</gene>
<proteinExistence type="predicted"/>
<organism evidence="1 2">
    <name type="scientific">Sphaerodactylus townsendi</name>
    <dbReference type="NCBI Taxonomy" id="933632"/>
    <lineage>
        <taxon>Eukaryota</taxon>
        <taxon>Metazoa</taxon>
        <taxon>Chordata</taxon>
        <taxon>Craniata</taxon>
        <taxon>Vertebrata</taxon>
        <taxon>Euteleostomi</taxon>
        <taxon>Lepidosauria</taxon>
        <taxon>Squamata</taxon>
        <taxon>Bifurcata</taxon>
        <taxon>Gekkota</taxon>
        <taxon>Sphaerodactylidae</taxon>
        <taxon>Sphaerodactylus</taxon>
    </lineage>
</organism>